<evidence type="ECO:0000313" key="1">
    <source>
        <dbReference type="EMBL" id="MBF9069090.1"/>
    </source>
</evidence>
<dbReference type="AlphaFoldDB" id="A0A931B904"/>
<accession>A0A931B904</accession>
<keyword evidence="2" id="KW-1185">Reference proteome</keyword>
<comment type="caution">
    <text evidence="1">The sequence shown here is derived from an EMBL/GenBank/DDBJ whole genome shotgun (WGS) entry which is preliminary data.</text>
</comment>
<sequence>MTEWATLSDACGPAEHVPVLLERFAGDPSGVLSELMDHLCPQLDTAFSASFAALPRLAEIAASCRPDDLPSVLEAAGAIASCAPGLSEVGGPLDVFSAPLAVLHQLTDECLSRTTAVDDYVVLLQSLLSFEGVEVWDRCLEGLATGEYEVDCPYCGVNLCVVIEADDCFCCSDDYASGDVLRSPLRPAAEGDLEDLPRRLHDRATADGQTDLARGVPYLFGRATCTDCSTEFTVADRVKARWIP</sequence>
<gene>
    <name evidence="1" type="ORF">I2501_13785</name>
</gene>
<organism evidence="1 2">
    <name type="scientific">Streptacidiphilus fuscans</name>
    <dbReference type="NCBI Taxonomy" id="2789292"/>
    <lineage>
        <taxon>Bacteria</taxon>
        <taxon>Bacillati</taxon>
        <taxon>Actinomycetota</taxon>
        <taxon>Actinomycetes</taxon>
        <taxon>Kitasatosporales</taxon>
        <taxon>Streptomycetaceae</taxon>
        <taxon>Streptacidiphilus</taxon>
    </lineage>
</organism>
<name>A0A931B904_9ACTN</name>
<dbReference type="EMBL" id="JADPRT010000005">
    <property type="protein sequence ID" value="MBF9069090.1"/>
    <property type="molecule type" value="Genomic_DNA"/>
</dbReference>
<protein>
    <submittedName>
        <fullName evidence="1">Uncharacterized protein</fullName>
    </submittedName>
</protein>
<evidence type="ECO:0000313" key="2">
    <source>
        <dbReference type="Proteomes" id="UP000657385"/>
    </source>
</evidence>
<reference evidence="1" key="1">
    <citation type="submission" date="2020-11" db="EMBL/GenBank/DDBJ databases">
        <title>Isolation and identification of active actinomycetes.</title>
        <authorList>
            <person name="Yu B."/>
        </authorList>
    </citation>
    <scope>NUCLEOTIDE SEQUENCE</scope>
    <source>
        <strain evidence="1">NEAU-YB345</strain>
    </source>
</reference>
<dbReference type="Proteomes" id="UP000657385">
    <property type="component" value="Unassembled WGS sequence"/>
</dbReference>
<proteinExistence type="predicted"/>
<dbReference type="RefSeq" id="WP_196194262.1">
    <property type="nucleotide sequence ID" value="NZ_JADPRT010000005.1"/>
</dbReference>